<feature type="non-terminal residue" evidence="4">
    <location>
        <position position="1"/>
    </location>
</feature>
<feature type="repeat" description="ANK" evidence="3">
    <location>
        <begin position="69"/>
        <end position="101"/>
    </location>
</feature>
<dbReference type="AlphaFoldDB" id="A0A3N4L1J1"/>
<name>A0A3N4L1J1_9PEZI</name>
<dbReference type="InterPro" id="IPR002110">
    <property type="entry name" value="Ankyrin_rpt"/>
</dbReference>
<dbReference type="PROSITE" id="PS50088">
    <property type="entry name" value="ANK_REPEAT"/>
    <property type="match status" value="3"/>
</dbReference>
<dbReference type="SMART" id="SM00248">
    <property type="entry name" value="ANK"/>
    <property type="match status" value="4"/>
</dbReference>
<proteinExistence type="predicted"/>
<keyword evidence="5" id="KW-1185">Reference proteome</keyword>
<dbReference type="GO" id="GO:0005634">
    <property type="term" value="C:nucleus"/>
    <property type="evidence" value="ECO:0007669"/>
    <property type="project" value="TreeGrafter"/>
</dbReference>
<reference evidence="4 5" key="1">
    <citation type="journal article" date="2018" name="Nat. Ecol. Evol.">
        <title>Pezizomycetes genomes reveal the molecular basis of ectomycorrhizal truffle lifestyle.</title>
        <authorList>
            <person name="Murat C."/>
            <person name="Payen T."/>
            <person name="Noel B."/>
            <person name="Kuo A."/>
            <person name="Morin E."/>
            <person name="Chen J."/>
            <person name="Kohler A."/>
            <person name="Krizsan K."/>
            <person name="Balestrini R."/>
            <person name="Da Silva C."/>
            <person name="Montanini B."/>
            <person name="Hainaut M."/>
            <person name="Levati E."/>
            <person name="Barry K.W."/>
            <person name="Belfiori B."/>
            <person name="Cichocki N."/>
            <person name="Clum A."/>
            <person name="Dockter R.B."/>
            <person name="Fauchery L."/>
            <person name="Guy J."/>
            <person name="Iotti M."/>
            <person name="Le Tacon F."/>
            <person name="Lindquist E.A."/>
            <person name="Lipzen A."/>
            <person name="Malagnac F."/>
            <person name="Mello A."/>
            <person name="Molinier V."/>
            <person name="Miyauchi S."/>
            <person name="Poulain J."/>
            <person name="Riccioni C."/>
            <person name="Rubini A."/>
            <person name="Sitrit Y."/>
            <person name="Splivallo R."/>
            <person name="Traeger S."/>
            <person name="Wang M."/>
            <person name="Zifcakova L."/>
            <person name="Wipf D."/>
            <person name="Zambonelli A."/>
            <person name="Paolocci F."/>
            <person name="Nowrousian M."/>
            <person name="Ottonello S."/>
            <person name="Baldrian P."/>
            <person name="Spatafora J.W."/>
            <person name="Henrissat B."/>
            <person name="Nagy L.G."/>
            <person name="Aury J.M."/>
            <person name="Wincker P."/>
            <person name="Grigoriev I.V."/>
            <person name="Bonfante P."/>
            <person name="Martin F.M."/>
        </authorList>
    </citation>
    <scope>NUCLEOTIDE SEQUENCE [LARGE SCALE GENOMIC DNA]</scope>
    <source>
        <strain evidence="4 5">CCBAS932</strain>
    </source>
</reference>
<dbReference type="STRING" id="1392247.A0A3N4L1J1"/>
<dbReference type="PRINTS" id="PR01415">
    <property type="entry name" value="ANKYRIN"/>
</dbReference>
<keyword evidence="1" id="KW-0677">Repeat</keyword>
<sequence>LHWAAAYGDAAMVRKLLCLGAGKSYVHDRAGKTPLHCAAASANVTVVRALLEHKAWKAGEIDAADKGIYELCALHYAVQAGDRTTTELLLKGGARADIVNVFGETALHIAAQERDLGMVRLLLGAGADVDAQDFDGVTPLH</sequence>
<feature type="non-terminal residue" evidence="4">
    <location>
        <position position="141"/>
    </location>
</feature>
<dbReference type="InParanoid" id="A0A3N4L1J1"/>
<protein>
    <submittedName>
        <fullName evidence="4">Ankyrin</fullName>
    </submittedName>
</protein>
<dbReference type="Pfam" id="PF12796">
    <property type="entry name" value="Ank_2"/>
    <property type="match status" value="1"/>
</dbReference>
<evidence type="ECO:0000256" key="3">
    <source>
        <dbReference type="PROSITE-ProRule" id="PRU00023"/>
    </source>
</evidence>
<dbReference type="Pfam" id="PF00023">
    <property type="entry name" value="Ank"/>
    <property type="match status" value="1"/>
</dbReference>
<dbReference type="InterPro" id="IPR050776">
    <property type="entry name" value="Ank_Repeat/CDKN_Inhibitor"/>
</dbReference>
<feature type="repeat" description="ANK" evidence="3">
    <location>
        <begin position="30"/>
        <end position="55"/>
    </location>
</feature>
<gene>
    <name evidence="4" type="ORF">P167DRAFT_478492</name>
</gene>
<dbReference type="SUPFAM" id="SSF48403">
    <property type="entry name" value="Ankyrin repeat"/>
    <property type="match status" value="1"/>
</dbReference>
<evidence type="ECO:0000256" key="1">
    <source>
        <dbReference type="ARBA" id="ARBA00022737"/>
    </source>
</evidence>
<dbReference type="EMBL" id="ML119108">
    <property type="protein sequence ID" value="RPB16686.1"/>
    <property type="molecule type" value="Genomic_DNA"/>
</dbReference>
<dbReference type="OrthoDB" id="20872at2759"/>
<organism evidence="4 5">
    <name type="scientific">Morchella conica CCBAS932</name>
    <dbReference type="NCBI Taxonomy" id="1392247"/>
    <lineage>
        <taxon>Eukaryota</taxon>
        <taxon>Fungi</taxon>
        <taxon>Dikarya</taxon>
        <taxon>Ascomycota</taxon>
        <taxon>Pezizomycotina</taxon>
        <taxon>Pezizomycetes</taxon>
        <taxon>Pezizales</taxon>
        <taxon>Morchellaceae</taxon>
        <taxon>Morchella</taxon>
    </lineage>
</organism>
<keyword evidence="2 3" id="KW-0040">ANK repeat</keyword>
<accession>A0A3N4L1J1</accession>
<evidence type="ECO:0000256" key="2">
    <source>
        <dbReference type="ARBA" id="ARBA00023043"/>
    </source>
</evidence>
<dbReference type="InterPro" id="IPR036770">
    <property type="entry name" value="Ankyrin_rpt-contain_sf"/>
</dbReference>
<feature type="repeat" description="ANK" evidence="3">
    <location>
        <begin position="102"/>
        <end position="134"/>
    </location>
</feature>
<evidence type="ECO:0000313" key="4">
    <source>
        <dbReference type="EMBL" id="RPB16686.1"/>
    </source>
</evidence>
<dbReference type="PANTHER" id="PTHR24201:SF16">
    <property type="entry name" value="ANKYRIN-1-LIKE-RELATED"/>
    <property type="match status" value="1"/>
</dbReference>
<dbReference type="Gene3D" id="1.25.40.20">
    <property type="entry name" value="Ankyrin repeat-containing domain"/>
    <property type="match status" value="1"/>
</dbReference>
<evidence type="ECO:0000313" key="5">
    <source>
        <dbReference type="Proteomes" id="UP000277580"/>
    </source>
</evidence>
<dbReference type="Proteomes" id="UP000277580">
    <property type="component" value="Unassembled WGS sequence"/>
</dbReference>
<dbReference type="PANTHER" id="PTHR24201">
    <property type="entry name" value="ANK_REP_REGION DOMAIN-CONTAINING PROTEIN"/>
    <property type="match status" value="1"/>
</dbReference>
<dbReference type="PROSITE" id="PS50297">
    <property type="entry name" value="ANK_REP_REGION"/>
    <property type="match status" value="2"/>
</dbReference>